<evidence type="ECO:0000256" key="4">
    <source>
        <dbReference type="ARBA" id="ARBA00023004"/>
    </source>
</evidence>
<dbReference type="InterPro" id="IPR016131">
    <property type="entry name" value="Haemerythrin_Fe_BS"/>
</dbReference>
<dbReference type="NCBIfam" id="TIGR02481">
    <property type="entry name" value="hemeryth_dom"/>
    <property type="match status" value="1"/>
</dbReference>
<dbReference type="PROSITE" id="PS00550">
    <property type="entry name" value="HEMERYTHRINS"/>
    <property type="match status" value="1"/>
</dbReference>
<dbReference type="InterPro" id="IPR012312">
    <property type="entry name" value="Hemerythrin-like"/>
</dbReference>
<dbReference type="Pfam" id="PF01814">
    <property type="entry name" value="Hemerythrin"/>
    <property type="match status" value="1"/>
</dbReference>
<proteinExistence type="inferred from homology"/>
<accession>A0A080LZG0</accession>
<organism evidence="6 7">
    <name type="scientific">Candidatus Accumulibacter phosphatis</name>
    <dbReference type="NCBI Taxonomy" id="327160"/>
    <lineage>
        <taxon>Bacteria</taxon>
        <taxon>Pseudomonadati</taxon>
        <taxon>Pseudomonadota</taxon>
        <taxon>Betaproteobacteria</taxon>
        <taxon>Candidatus Accumulibacter</taxon>
    </lineage>
</organism>
<comment type="similarity">
    <text evidence="1">Belongs to the hemerythrin family.</text>
</comment>
<dbReference type="AlphaFoldDB" id="A0A080LZG0"/>
<sequence>MAFLSWRNEYRIGVERIDEEHRYLFDLINAFHDTHVGGPDRSALGQILNRLVHYAEQHFRHEEAIMKAEAYPAYVEHCALHEDLYLTIFRLSEKLAAGSLRDDMETVRFIRSWLVTHIVQHDLQFSDYLARRSKPAAPDET</sequence>
<keyword evidence="2" id="KW-0561">Oxygen transport</keyword>
<dbReference type="InterPro" id="IPR050669">
    <property type="entry name" value="Hemerythrin"/>
</dbReference>
<keyword evidence="3" id="KW-0479">Metal-binding</keyword>
<dbReference type="InterPro" id="IPR012827">
    <property type="entry name" value="Hemerythrin_metal-bd"/>
</dbReference>
<gene>
    <name evidence="6" type="ORF">AW09_000423</name>
</gene>
<evidence type="ECO:0000313" key="6">
    <source>
        <dbReference type="EMBL" id="KFB74288.1"/>
    </source>
</evidence>
<keyword evidence="2" id="KW-0813">Transport</keyword>
<evidence type="ECO:0000313" key="7">
    <source>
        <dbReference type="Proteomes" id="UP000020077"/>
    </source>
</evidence>
<dbReference type="Proteomes" id="UP000020077">
    <property type="component" value="Unassembled WGS sequence"/>
</dbReference>
<dbReference type="GO" id="GO:0046872">
    <property type="term" value="F:metal ion binding"/>
    <property type="evidence" value="ECO:0007669"/>
    <property type="project" value="UniProtKB-KW"/>
</dbReference>
<dbReference type="SUPFAM" id="SSF47188">
    <property type="entry name" value="Hemerythrin-like"/>
    <property type="match status" value="1"/>
</dbReference>
<comment type="caution">
    <text evidence="6">The sequence shown here is derived from an EMBL/GenBank/DDBJ whole genome shotgun (WGS) entry which is preliminary data.</text>
</comment>
<evidence type="ECO:0000256" key="1">
    <source>
        <dbReference type="ARBA" id="ARBA00010587"/>
    </source>
</evidence>
<evidence type="ECO:0000259" key="5">
    <source>
        <dbReference type="Pfam" id="PF01814"/>
    </source>
</evidence>
<evidence type="ECO:0000256" key="2">
    <source>
        <dbReference type="ARBA" id="ARBA00022621"/>
    </source>
</evidence>
<dbReference type="CDD" id="cd12107">
    <property type="entry name" value="Hemerythrin"/>
    <property type="match status" value="1"/>
</dbReference>
<evidence type="ECO:0000256" key="3">
    <source>
        <dbReference type="ARBA" id="ARBA00022723"/>
    </source>
</evidence>
<keyword evidence="4" id="KW-0408">Iron</keyword>
<protein>
    <submittedName>
        <fullName evidence="6">McHr</fullName>
    </submittedName>
</protein>
<feature type="domain" description="Hemerythrin-like" evidence="5">
    <location>
        <begin position="13"/>
        <end position="122"/>
    </location>
</feature>
<dbReference type="EMBL" id="JDVG02000067">
    <property type="protein sequence ID" value="KFB74288.1"/>
    <property type="molecule type" value="Genomic_DNA"/>
</dbReference>
<dbReference type="PANTHER" id="PTHR37164:SF1">
    <property type="entry name" value="BACTERIOHEMERYTHRIN"/>
    <property type="match status" value="1"/>
</dbReference>
<reference evidence="6 7" key="1">
    <citation type="submission" date="2014-02" db="EMBL/GenBank/DDBJ databases">
        <title>Expanding our view of genomic diversity in Candidatus Accumulibacter clades.</title>
        <authorList>
            <person name="Skennerton C.T."/>
            <person name="Barr J.J."/>
            <person name="Slater F.R."/>
            <person name="Bond P.L."/>
            <person name="Tyson G.W."/>
        </authorList>
    </citation>
    <scope>NUCLEOTIDE SEQUENCE [LARGE SCALE GENOMIC DNA]</scope>
    <source>
        <strain evidence="7">BA-91</strain>
    </source>
</reference>
<dbReference type="GO" id="GO:0005344">
    <property type="term" value="F:oxygen carrier activity"/>
    <property type="evidence" value="ECO:0007669"/>
    <property type="project" value="UniProtKB-KW"/>
</dbReference>
<dbReference type="Gene3D" id="1.20.120.50">
    <property type="entry name" value="Hemerythrin-like"/>
    <property type="match status" value="1"/>
</dbReference>
<dbReference type="NCBIfam" id="NF033749">
    <property type="entry name" value="bact_hemeryth"/>
    <property type="match status" value="1"/>
</dbReference>
<name>A0A080LZG0_9PROT</name>
<dbReference type="InterPro" id="IPR035938">
    <property type="entry name" value="Hemerythrin-like_sf"/>
</dbReference>
<dbReference type="PANTHER" id="PTHR37164">
    <property type="entry name" value="BACTERIOHEMERYTHRIN"/>
    <property type="match status" value="1"/>
</dbReference>